<reference evidence="2 3" key="1">
    <citation type="submission" date="2020-07" db="EMBL/GenBank/DDBJ databases">
        <authorList>
            <person name="Feng X."/>
        </authorList>
    </citation>
    <scope>NUCLEOTIDE SEQUENCE [LARGE SCALE GENOMIC DNA]</scope>
    <source>
        <strain evidence="2 3">JCM31066</strain>
    </source>
</reference>
<feature type="transmembrane region" description="Helical" evidence="1">
    <location>
        <begin position="60"/>
        <end position="84"/>
    </location>
</feature>
<keyword evidence="1" id="KW-0472">Membrane</keyword>
<evidence type="ECO:0000313" key="3">
    <source>
        <dbReference type="Proteomes" id="UP000546464"/>
    </source>
</evidence>
<dbReference type="EMBL" id="JACHVB010000020">
    <property type="protein sequence ID" value="MBC2594215.1"/>
    <property type="molecule type" value="Genomic_DNA"/>
</dbReference>
<protein>
    <submittedName>
        <fullName evidence="2">Uncharacterized protein</fullName>
    </submittedName>
</protein>
<dbReference type="PROSITE" id="PS51257">
    <property type="entry name" value="PROKAR_LIPOPROTEIN"/>
    <property type="match status" value="1"/>
</dbReference>
<accession>A0A842HCJ6</accession>
<feature type="transmembrane region" description="Helical" evidence="1">
    <location>
        <begin position="12"/>
        <end position="40"/>
    </location>
</feature>
<dbReference type="RefSeq" id="WP_185675197.1">
    <property type="nucleotide sequence ID" value="NZ_JACHVB010000020.1"/>
</dbReference>
<sequence>MRRPPPIDDFSAFLLRCVCLAVAGVSFGACVVTYTAYRVLVTLPPERFEGGPGFVLNAPIMLYGFCGAVTALIGVFLLIVFNDARWRSLARLPNPLTILLLMPGLWFALRTVLMIVRDWFRYR</sequence>
<evidence type="ECO:0000313" key="2">
    <source>
        <dbReference type="EMBL" id="MBC2594215.1"/>
    </source>
</evidence>
<dbReference type="AlphaFoldDB" id="A0A842HCJ6"/>
<gene>
    <name evidence="2" type="ORF">H5P28_08060</name>
</gene>
<dbReference type="Proteomes" id="UP000546464">
    <property type="component" value="Unassembled WGS sequence"/>
</dbReference>
<name>A0A842HCJ6_9BACT</name>
<organism evidence="2 3">
    <name type="scientific">Ruficoccus amylovorans</name>
    <dbReference type="NCBI Taxonomy" id="1804625"/>
    <lineage>
        <taxon>Bacteria</taxon>
        <taxon>Pseudomonadati</taxon>
        <taxon>Verrucomicrobiota</taxon>
        <taxon>Opitutia</taxon>
        <taxon>Puniceicoccales</taxon>
        <taxon>Cerasicoccaceae</taxon>
        <taxon>Ruficoccus</taxon>
    </lineage>
</organism>
<comment type="caution">
    <text evidence="2">The sequence shown here is derived from an EMBL/GenBank/DDBJ whole genome shotgun (WGS) entry which is preliminary data.</text>
</comment>
<keyword evidence="3" id="KW-1185">Reference proteome</keyword>
<keyword evidence="1" id="KW-1133">Transmembrane helix</keyword>
<proteinExistence type="predicted"/>
<evidence type="ECO:0000256" key="1">
    <source>
        <dbReference type="SAM" id="Phobius"/>
    </source>
</evidence>
<feature type="transmembrane region" description="Helical" evidence="1">
    <location>
        <begin position="96"/>
        <end position="116"/>
    </location>
</feature>
<keyword evidence="1" id="KW-0812">Transmembrane</keyword>